<feature type="compositionally biased region" description="Polar residues" evidence="7">
    <location>
        <begin position="11"/>
        <end position="31"/>
    </location>
</feature>
<organism evidence="8 9">
    <name type="scientific">Plakobranchus ocellatus</name>
    <dbReference type="NCBI Taxonomy" id="259542"/>
    <lineage>
        <taxon>Eukaryota</taxon>
        <taxon>Metazoa</taxon>
        <taxon>Spiralia</taxon>
        <taxon>Lophotrochozoa</taxon>
        <taxon>Mollusca</taxon>
        <taxon>Gastropoda</taxon>
        <taxon>Heterobranchia</taxon>
        <taxon>Euthyneura</taxon>
        <taxon>Panpulmonata</taxon>
        <taxon>Sacoglossa</taxon>
        <taxon>Placobranchoidea</taxon>
        <taxon>Plakobranchidae</taxon>
        <taxon>Plakobranchus</taxon>
    </lineage>
</organism>
<keyword evidence="3" id="KW-0217">Developmental protein</keyword>
<gene>
    <name evidence="8" type="ORF">PoB_003972600</name>
</gene>
<feature type="region of interest" description="Disordered" evidence="7">
    <location>
        <begin position="1"/>
        <end position="172"/>
    </location>
</feature>
<comment type="caution">
    <text evidence="8">The sequence shown here is derived from an EMBL/GenBank/DDBJ whole genome shotgun (WGS) entry which is preliminary data.</text>
</comment>
<evidence type="ECO:0000256" key="7">
    <source>
        <dbReference type="SAM" id="MobiDB-lite"/>
    </source>
</evidence>
<feature type="compositionally biased region" description="Basic and acidic residues" evidence="7">
    <location>
        <begin position="152"/>
        <end position="172"/>
    </location>
</feature>
<evidence type="ECO:0000256" key="4">
    <source>
        <dbReference type="ARBA" id="ARBA00022553"/>
    </source>
</evidence>
<keyword evidence="9" id="KW-1185">Reference proteome</keyword>
<evidence type="ECO:0000313" key="9">
    <source>
        <dbReference type="Proteomes" id="UP000735302"/>
    </source>
</evidence>
<dbReference type="GO" id="GO:0007283">
    <property type="term" value="P:spermatogenesis"/>
    <property type="evidence" value="ECO:0007669"/>
    <property type="project" value="UniProtKB-KW"/>
</dbReference>
<evidence type="ECO:0000256" key="5">
    <source>
        <dbReference type="ARBA" id="ARBA00022782"/>
    </source>
</evidence>
<dbReference type="AlphaFoldDB" id="A0AAV4AY87"/>
<name>A0AAV4AY87_9GAST</name>
<evidence type="ECO:0000256" key="6">
    <source>
        <dbReference type="ARBA" id="ARBA00022871"/>
    </source>
</evidence>
<reference evidence="8 9" key="1">
    <citation type="journal article" date="2021" name="Elife">
        <title>Chloroplast acquisition without the gene transfer in kleptoplastic sea slugs, Plakobranchus ocellatus.</title>
        <authorList>
            <person name="Maeda T."/>
            <person name="Takahashi S."/>
            <person name="Yoshida T."/>
            <person name="Shimamura S."/>
            <person name="Takaki Y."/>
            <person name="Nagai Y."/>
            <person name="Toyoda A."/>
            <person name="Suzuki Y."/>
            <person name="Arimoto A."/>
            <person name="Ishii H."/>
            <person name="Satoh N."/>
            <person name="Nishiyama T."/>
            <person name="Hasebe M."/>
            <person name="Maruyama T."/>
            <person name="Minagawa J."/>
            <person name="Obokata J."/>
            <person name="Shigenobu S."/>
        </authorList>
    </citation>
    <scope>NUCLEOTIDE SEQUENCE [LARGE SCALE GENOMIC DNA]</scope>
</reference>
<feature type="compositionally biased region" description="Polar residues" evidence="7">
    <location>
        <begin position="79"/>
        <end position="99"/>
    </location>
</feature>
<dbReference type="Proteomes" id="UP000735302">
    <property type="component" value="Unassembled WGS sequence"/>
</dbReference>
<feature type="region of interest" description="Disordered" evidence="7">
    <location>
        <begin position="219"/>
        <end position="240"/>
    </location>
</feature>
<keyword evidence="6" id="KW-0744">Spermatogenesis</keyword>
<feature type="compositionally biased region" description="Acidic residues" evidence="7">
    <location>
        <begin position="35"/>
        <end position="45"/>
    </location>
</feature>
<dbReference type="EMBL" id="BLXT01004481">
    <property type="protein sequence ID" value="GFO13221.1"/>
    <property type="molecule type" value="Genomic_DNA"/>
</dbReference>
<evidence type="ECO:0000313" key="8">
    <source>
        <dbReference type="EMBL" id="GFO13221.1"/>
    </source>
</evidence>
<dbReference type="PANTHER" id="PTHR17005">
    <property type="entry name" value="MALE-ENHANCED ANTIGEN-1"/>
    <property type="match status" value="1"/>
</dbReference>
<dbReference type="Pfam" id="PF06910">
    <property type="entry name" value="MEA1"/>
    <property type="match status" value="1"/>
</dbReference>
<sequence length="252" mass="27426">MAPVPKDTNKPQEQNNMDESGLNSLHDSNLTVVDGDSDTSEEEYDSNMIAPGGYSLLPSEPGHYQEDSDSDNELAAEPVSNSLGDTSEPIASSATVSENFHSETLPDAVLSSEAVSSDLRVQDSEDVSNPAAPEKLKPAKIPSYMQVPSLPRNKEGHLWNEKRQGGKRQTLDKGHESAILKAMSGFQLPPESIPAWAKNIPEDQWRQQVHSHIVSYTSNANTEDQGLASAAEKSDAGIRPDQDWVAEFPEDM</sequence>
<dbReference type="GO" id="GO:0030154">
    <property type="term" value="P:cell differentiation"/>
    <property type="evidence" value="ECO:0007669"/>
    <property type="project" value="UniProtKB-KW"/>
</dbReference>
<accession>A0AAV4AY87</accession>
<keyword evidence="4" id="KW-0597">Phosphoprotein</keyword>
<evidence type="ECO:0000256" key="2">
    <source>
        <dbReference type="ARBA" id="ARBA00022245"/>
    </source>
</evidence>
<evidence type="ECO:0000256" key="3">
    <source>
        <dbReference type="ARBA" id="ARBA00022473"/>
    </source>
</evidence>
<evidence type="ECO:0000256" key="1">
    <source>
        <dbReference type="ARBA" id="ARBA00002540"/>
    </source>
</evidence>
<dbReference type="InterPro" id="IPR009685">
    <property type="entry name" value="MEA1"/>
</dbReference>
<protein>
    <recommendedName>
        <fullName evidence="2">Male-enhanced antigen 1</fullName>
    </recommendedName>
</protein>
<comment type="function">
    <text evidence="1">May play an important role in spermatogenesis and/or testis development.</text>
</comment>
<proteinExistence type="predicted"/>
<keyword evidence="5" id="KW-0221">Differentiation</keyword>